<accession>A0A5C4M3E3</accession>
<comment type="caution">
    <text evidence="1">The sequence shown here is derived from an EMBL/GenBank/DDBJ whole genome shotgun (WGS) entry which is preliminary data.</text>
</comment>
<sequence>MDQLRARDRLFTAVTLILGIVLLPVAALYRPRRALELACRWALRMRYPAEDLTGLTGRAKAAFAAARTEAFWRHGRLIGLTSGYRDPVTQQRLFDEQVRRSGSPAAARRRVLPAAESGHVRGIALDVRPREGAGWLDEHGARHHLYRTYDNEWWHFEHHPGPGEPLRVPHPGARARYHPAAASGQAART</sequence>
<dbReference type="NCBIfam" id="NF000086">
    <property type="entry name" value="vanY_far"/>
    <property type="match status" value="1"/>
</dbReference>
<dbReference type="Proteomes" id="UP000305546">
    <property type="component" value="Unassembled WGS sequence"/>
</dbReference>
<gene>
    <name evidence="1" type="primary">vanY</name>
    <name evidence="1" type="ORF">FG385_14550</name>
</gene>
<dbReference type="EMBL" id="VDFW01000010">
    <property type="protein sequence ID" value="TNC25853.1"/>
    <property type="molecule type" value="Genomic_DNA"/>
</dbReference>
<dbReference type="Gene3D" id="3.30.1380.10">
    <property type="match status" value="1"/>
</dbReference>
<dbReference type="AlphaFoldDB" id="A0A5C4M3E3"/>
<dbReference type="SUPFAM" id="SSF55166">
    <property type="entry name" value="Hedgehog/DD-peptidase"/>
    <property type="match status" value="1"/>
</dbReference>
<name>A0A5C4M3E3_9PSEU</name>
<dbReference type="InterPro" id="IPR009045">
    <property type="entry name" value="Zn_M74/Hedgehog-like"/>
</dbReference>
<dbReference type="OrthoDB" id="3293184at2"/>
<evidence type="ECO:0000313" key="1">
    <source>
        <dbReference type="EMBL" id="TNC25853.1"/>
    </source>
</evidence>
<organism evidence="1 2">
    <name type="scientific">Amycolatopsis alkalitolerans</name>
    <dbReference type="NCBI Taxonomy" id="2547244"/>
    <lineage>
        <taxon>Bacteria</taxon>
        <taxon>Bacillati</taxon>
        <taxon>Actinomycetota</taxon>
        <taxon>Actinomycetes</taxon>
        <taxon>Pseudonocardiales</taxon>
        <taxon>Pseudonocardiaceae</taxon>
        <taxon>Amycolatopsis</taxon>
    </lineage>
</organism>
<protein>
    <submittedName>
        <fullName evidence="1">VanY-like protein</fullName>
    </submittedName>
</protein>
<proteinExistence type="predicted"/>
<reference evidence="1 2" key="1">
    <citation type="submission" date="2019-06" db="EMBL/GenBank/DDBJ databases">
        <title>Amycolatopsis alkalitolerans sp. nov., isolated from Gastrodia elata Blume.</title>
        <authorList>
            <person name="Narsing Rao M.P."/>
            <person name="Li W.J."/>
        </authorList>
    </citation>
    <scope>NUCLEOTIDE SEQUENCE [LARGE SCALE GENOMIC DNA]</scope>
    <source>
        <strain evidence="1 2">SYSUP0005</strain>
    </source>
</reference>
<keyword evidence="2" id="KW-1185">Reference proteome</keyword>
<dbReference type="RefSeq" id="WP_139097238.1">
    <property type="nucleotide sequence ID" value="NZ_VDFW01000010.1"/>
</dbReference>
<evidence type="ECO:0000313" key="2">
    <source>
        <dbReference type="Proteomes" id="UP000305546"/>
    </source>
</evidence>